<accession>A0A9D6Z438</accession>
<evidence type="ECO:0000313" key="2">
    <source>
        <dbReference type="EMBL" id="MBI5250167.1"/>
    </source>
</evidence>
<feature type="compositionally biased region" description="Basic and acidic residues" evidence="1">
    <location>
        <begin position="100"/>
        <end position="113"/>
    </location>
</feature>
<dbReference type="AlphaFoldDB" id="A0A9D6Z438"/>
<evidence type="ECO:0008006" key="4">
    <source>
        <dbReference type="Google" id="ProtNLM"/>
    </source>
</evidence>
<organism evidence="2 3">
    <name type="scientific">Desulfomonile tiedjei</name>
    <dbReference type="NCBI Taxonomy" id="2358"/>
    <lineage>
        <taxon>Bacteria</taxon>
        <taxon>Pseudomonadati</taxon>
        <taxon>Thermodesulfobacteriota</taxon>
        <taxon>Desulfomonilia</taxon>
        <taxon>Desulfomonilales</taxon>
        <taxon>Desulfomonilaceae</taxon>
        <taxon>Desulfomonile</taxon>
    </lineage>
</organism>
<evidence type="ECO:0000256" key="1">
    <source>
        <dbReference type="SAM" id="MobiDB-lite"/>
    </source>
</evidence>
<sequence>MKERSYSIVLEPNIKEGLDRSKVVRKLAALFKRDESLIEKLIASSPRTIRKDLDLATAEKYVRLIQAAGASAKIESEEVQVPHAEPDLAAKLSTQESTPDESRSPERSVRQAGDEEERIEPAAATRPPEQIEEPAAK</sequence>
<feature type="non-terminal residue" evidence="2">
    <location>
        <position position="137"/>
    </location>
</feature>
<gene>
    <name evidence="2" type="ORF">HY912_11795</name>
</gene>
<name>A0A9D6Z438_9BACT</name>
<dbReference type="EMBL" id="JACRDE010000311">
    <property type="protein sequence ID" value="MBI5250167.1"/>
    <property type="molecule type" value="Genomic_DNA"/>
</dbReference>
<comment type="caution">
    <text evidence="2">The sequence shown here is derived from an EMBL/GenBank/DDBJ whole genome shotgun (WGS) entry which is preliminary data.</text>
</comment>
<evidence type="ECO:0000313" key="3">
    <source>
        <dbReference type="Proteomes" id="UP000807825"/>
    </source>
</evidence>
<feature type="region of interest" description="Disordered" evidence="1">
    <location>
        <begin position="72"/>
        <end position="137"/>
    </location>
</feature>
<dbReference type="Proteomes" id="UP000807825">
    <property type="component" value="Unassembled WGS sequence"/>
</dbReference>
<proteinExistence type="predicted"/>
<protein>
    <recommendedName>
        <fullName evidence="4">Ribosomal protein L7/L12 C-terminal domain-containing protein</fullName>
    </recommendedName>
</protein>
<reference evidence="2" key="1">
    <citation type="submission" date="2020-07" db="EMBL/GenBank/DDBJ databases">
        <title>Huge and variable diversity of episymbiotic CPR bacteria and DPANN archaea in groundwater ecosystems.</title>
        <authorList>
            <person name="He C.Y."/>
            <person name="Keren R."/>
            <person name="Whittaker M."/>
            <person name="Farag I.F."/>
            <person name="Doudna J."/>
            <person name="Cate J.H.D."/>
            <person name="Banfield J.F."/>
        </authorList>
    </citation>
    <scope>NUCLEOTIDE SEQUENCE</scope>
    <source>
        <strain evidence="2">NC_groundwater_1664_Pr3_B-0.1um_52_9</strain>
    </source>
</reference>